<protein>
    <submittedName>
        <fullName evidence="2">Uncharacterized protein</fullName>
    </submittedName>
</protein>
<accession>A0A8K1GDA1</accession>
<dbReference type="EMBL" id="SWJQ01000353">
    <property type="protein sequence ID" value="TRZ15774.1"/>
    <property type="molecule type" value="Genomic_DNA"/>
</dbReference>
<dbReference type="Proteomes" id="UP000796761">
    <property type="component" value="Unassembled WGS sequence"/>
</dbReference>
<keyword evidence="1" id="KW-0812">Transmembrane</keyword>
<name>A0A8K1GDA1_9PASS</name>
<feature type="non-terminal residue" evidence="2">
    <location>
        <position position="114"/>
    </location>
</feature>
<proteinExistence type="predicted"/>
<sequence length="114" mass="12762">MVGPKPAPSTQGESEILKESSGIIKTVLGEHEIICIFEGLFFQFLKHFCPGLRVLERGISSLKFSKVRISPPANINICKGAGDWLDKATCLLCYTFVPWCWMTLLLLLIHLNLE</sequence>
<evidence type="ECO:0000313" key="2">
    <source>
        <dbReference type="EMBL" id="TRZ15774.1"/>
    </source>
</evidence>
<evidence type="ECO:0000313" key="3">
    <source>
        <dbReference type="Proteomes" id="UP000796761"/>
    </source>
</evidence>
<gene>
    <name evidence="2" type="ORF">HGM15179_011356</name>
</gene>
<organism evidence="2 3">
    <name type="scientific">Zosterops borbonicus</name>
    <dbReference type="NCBI Taxonomy" id="364589"/>
    <lineage>
        <taxon>Eukaryota</taxon>
        <taxon>Metazoa</taxon>
        <taxon>Chordata</taxon>
        <taxon>Craniata</taxon>
        <taxon>Vertebrata</taxon>
        <taxon>Euteleostomi</taxon>
        <taxon>Archelosauria</taxon>
        <taxon>Archosauria</taxon>
        <taxon>Dinosauria</taxon>
        <taxon>Saurischia</taxon>
        <taxon>Theropoda</taxon>
        <taxon>Coelurosauria</taxon>
        <taxon>Aves</taxon>
        <taxon>Neognathae</taxon>
        <taxon>Neoaves</taxon>
        <taxon>Telluraves</taxon>
        <taxon>Australaves</taxon>
        <taxon>Passeriformes</taxon>
        <taxon>Sylvioidea</taxon>
        <taxon>Zosteropidae</taxon>
        <taxon>Zosterops</taxon>
    </lineage>
</organism>
<reference evidence="2" key="1">
    <citation type="submission" date="2019-04" db="EMBL/GenBank/DDBJ databases">
        <title>Genome assembly of Zosterops borbonicus 15179.</title>
        <authorList>
            <person name="Leroy T."/>
            <person name="Anselmetti Y."/>
            <person name="Tilak M.-K."/>
            <person name="Nabholz B."/>
        </authorList>
    </citation>
    <scope>NUCLEOTIDE SEQUENCE</scope>
    <source>
        <strain evidence="2">HGM_15179</strain>
        <tissue evidence="2">Muscle</tissue>
    </source>
</reference>
<dbReference type="AlphaFoldDB" id="A0A8K1GDA1"/>
<keyword evidence="3" id="KW-1185">Reference proteome</keyword>
<keyword evidence="1" id="KW-0472">Membrane</keyword>
<comment type="caution">
    <text evidence="2">The sequence shown here is derived from an EMBL/GenBank/DDBJ whole genome shotgun (WGS) entry which is preliminary data.</text>
</comment>
<evidence type="ECO:0000256" key="1">
    <source>
        <dbReference type="SAM" id="Phobius"/>
    </source>
</evidence>
<feature type="transmembrane region" description="Helical" evidence="1">
    <location>
        <begin position="91"/>
        <end position="111"/>
    </location>
</feature>
<keyword evidence="1" id="KW-1133">Transmembrane helix</keyword>